<evidence type="ECO:0000313" key="2">
    <source>
        <dbReference type="EMBL" id="MFC7218436.1"/>
    </source>
</evidence>
<keyword evidence="3" id="KW-1185">Reference proteome</keyword>
<comment type="caution">
    <text evidence="2">The sequence shown here is derived from an EMBL/GenBank/DDBJ whole genome shotgun (WGS) entry which is preliminary data.</text>
</comment>
<sequence>MAAVHEASLGAGPGGGRAGARRLIRESWYRARARGVDPECARPAPGPPADVELRRDASGLREALPVLRETLLGAYDPLEHIMLVCDADGVVLWREGCHRVLRQADTAGLAEGMRWSEQQVGTNGMGLGLVARRPVLVHHAEHFARSLHWWTCAAAPVHDPRTGRLLGAVDVSGPHHRMGPAALALVSAAAKVAEGELRLRHWASVDRLRTIAAPLLAGMSAESGLRALAVDPEGWTAAALGMTPPERVTLPARMAPGTAWLPALGLCALEPLPGGWLIRLTPQRQELAEAGRVVLDLRRAGAPAVTVQSAAGGWSRELSPRHAELLYVLAVRRSGLSAAQVAAALFDDATRTVTVRAELSRLRRTFGTVVDSRPYRFADGMEVEVLLPEVLGELLPHSTAPAVLAARHPEAEAHSPGW</sequence>
<dbReference type="Proteomes" id="UP001596413">
    <property type="component" value="Unassembled WGS sequence"/>
</dbReference>
<protein>
    <submittedName>
        <fullName evidence="2">GAF domain-containing protein</fullName>
    </submittedName>
</protein>
<dbReference type="Gene3D" id="3.30.450.40">
    <property type="match status" value="1"/>
</dbReference>
<evidence type="ECO:0000313" key="3">
    <source>
        <dbReference type="Proteomes" id="UP001596413"/>
    </source>
</evidence>
<dbReference type="RefSeq" id="WP_386413785.1">
    <property type="nucleotide sequence ID" value="NZ_JBHSZO010000011.1"/>
</dbReference>
<dbReference type="SUPFAM" id="SSF55781">
    <property type="entry name" value="GAF domain-like"/>
    <property type="match status" value="1"/>
</dbReference>
<gene>
    <name evidence="2" type="ORF">ACFQLX_09680</name>
</gene>
<dbReference type="Pfam" id="PF01590">
    <property type="entry name" value="GAF"/>
    <property type="match status" value="1"/>
</dbReference>
<evidence type="ECO:0000259" key="1">
    <source>
        <dbReference type="Pfam" id="PF01590"/>
    </source>
</evidence>
<dbReference type="InterPro" id="IPR029016">
    <property type="entry name" value="GAF-like_dom_sf"/>
</dbReference>
<dbReference type="EMBL" id="JBHSZO010000011">
    <property type="protein sequence ID" value="MFC7218436.1"/>
    <property type="molecule type" value="Genomic_DNA"/>
</dbReference>
<feature type="domain" description="GAF" evidence="1">
    <location>
        <begin position="80"/>
        <end position="194"/>
    </location>
</feature>
<organism evidence="2 3">
    <name type="scientific">Streptomyces polyrhachis</name>
    <dbReference type="NCBI Taxonomy" id="1282885"/>
    <lineage>
        <taxon>Bacteria</taxon>
        <taxon>Bacillati</taxon>
        <taxon>Actinomycetota</taxon>
        <taxon>Actinomycetes</taxon>
        <taxon>Kitasatosporales</taxon>
        <taxon>Streptomycetaceae</taxon>
        <taxon>Streptomyces</taxon>
    </lineage>
</organism>
<name>A0ABW2GH10_9ACTN</name>
<dbReference type="InterPro" id="IPR003018">
    <property type="entry name" value="GAF"/>
</dbReference>
<proteinExistence type="predicted"/>
<reference evidence="3" key="1">
    <citation type="journal article" date="2019" name="Int. J. Syst. Evol. Microbiol.">
        <title>The Global Catalogue of Microorganisms (GCM) 10K type strain sequencing project: providing services to taxonomists for standard genome sequencing and annotation.</title>
        <authorList>
            <consortium name="The Broad Institute Genomics Platform"/>
            <consortium name="The Broad Institute Genome Sequencing Center for Infectious Disease"/>
            <person name="Wu L."/>
            <person name="Ma J."/>
        </authorList>
    </citation>
    <scope>NUCLEOTIDE SEQUENCE [LARGE SCALE GENOMIC DNA]</scope>
    <source>
        <strain evidence="3">CGMCC 1.13681</strain>
    </source>
</reference>
<accession>A0ABW2GH10</accession>